<proteinExistence type="predicted"/>
<reference evidence="1 2" key="1">
    <citation type="submission" date="2014-07" db="EMBL/GenBank/DDBJ databases">
        <title>Complete Genome Sequence of Dyella japonica Strain A8 Isolated from Malaysian Tropical Soil.</title>
        <authorList>
            <person name="Hui R.K.H."/>
            <person name="Chen J.-W."/>
            <person name="Chan K.-G."/>
            <person name="Leung F.C.C."/>
        </authorList>
    </citation>
    <scope>NUCLEOTIDE SEQUENCE [LARGE SCALE GENOMIC DNA]</scope>
    <source>
        <strain evidence="1 2">A8</strain>
    </source>
</reference>
<evidence type="ECO:0000313" key="2">
    <source>
        <dbReference type="Proteomes" id="UP000027987"/>
    </source>
</evidence>
<sequence length="116" mass="13371">MSQGILRLRRDGGEPERYEAQIDTWDNPDGGAFYEIYFSGAGEEGMFSGSCQLERVGKWKYEGIGRWRDENLGDFYNSSVKAELKLVGKLLVLEGHWFDHDDLPGPYDLYIEIENR</sequence>
<dbReference type="EMBL" id="CP008884">
    <property type="protein sequence ID" value="AIF47325.1"/>
    <property type="molecule type" value="Genomic_DNA"/>
</dbReference>
<dbReference type="AlphaFoldDB" id="A0A075K0G5"/>
<gene>
    <name evidence="1" type="ORF">HY57_08595</name>
</gene>
<protein>
    <submittedName>
        <fullName evidence="1">Uncharacterized protein</fullName>
    </submittedName>
</protein>
<dbReference type="STRING" id="1217721.HY57_08595"/>
<dbReference type="Proteomes" id="UP000027987">
    <property type="component" value="Chromosome"/>
</dbReference>
<organism evidence="1 2">
    <name type="scientific">Dyella japonica A8</name>
    <dbReference type="NCBI Taxonomy" id="1217721"/>
    <lineage>
        <taxon>Bacteria</taxon>
        <taxon>Pseudomonadati</taxon>
        <taxon>Pseudomonadota</taxon>
        <taxon>Gammaproteobacteria</taxon>
        <taxon>Lysobacterales</taxon>
        <taxon>Rhodanobacteraceae</taxon>
        <taxon>Dyella</taxon>
    </lineage>
</organism>
<name>A0A075K0G5_9GAMM</name>
<keyword evidence="2" id="KW-1185">Reference proteome</keyword>
<dbReference type="PATRIC" id="fig|1217721.7.peg.1781"/>
<accession>A0A075K0G5</accession>
<evidence type="ECO:0000313" key="1">
    <source>
        <dbReference type="EMBL" id="AIF47325.1"/>
    </source>
</evidence>
<dbReference type="RefSeq" id="WP_019467398.1">
    <property type="nucleotide sequence ID" value="NZ_ALOY01000183.1"/>
</dbReference>
<dbReference type="HOGENOM" id="CLU_2092945_0_0_6"/>
<dbReference type="KEGG" id="dja:HY57_08595"/>